<dbReference type="Gene3D" id="3.50.50.60">
    <property type="entry name" value="FAD/NAD(P)-binding domain"/>
    <property type="match status" value="1"/>
</dbReference>
<gene>
    <name evidence="6" type="ORF">ACFSYJ_26975</name>
</gene>
<dbReference type="Proteomes" id="UP001597419">
    <property type="component" value="Unassembled WGS sequence"/>
</dbReference>
<dbReference type="SUPFAM" id="SSF51905">
    <property type="entry name" value="FAD/NAD(P)-binding domain"/>
    <property type="match status" value="1"/>
</dbReference>
<dbReference type="Pfam" id="PF08669">
    <property type="entry name" value="GCV_T_C"/>
    <property type="match status" value="1"/>
</dbReference>
<dbReference type="InterPro" id="IPR006076">
    <property type="entry name" value="FAD-dep_OxRdtase"/>
</dbReference>
<dbReference type="PANTHER" id="PTHR43757">
    <property type="entry name" value="AMINOMETHYLTRANSFERASE"/>
    <property type="match status" value="1"/>
</dbReference>
<name>A0ABW5GNB2_9PSEU</name>
<dbReference type="InterPro" id="IPR006222">
    <property type="entry name" value="GCVT_N"/>
</dbReference>
<dbReference type="Gene3D" id="2.40.30.110">
    <property type="entry name" value="Aminomethyltransferase beta-barrel domains"/>
    <property type="match status" value="1"/>
</dbReference>
<keyword evidence="7" id="KW-1185">Reference proteome</keyword>
<evidence type="ECO:0000259" key="2">
    <source>
        <dbReference type="Pfam" id="PF01266"/>
    </source>
</evidence>
<dbReference type="SUPFAM" id="SSF101790">
    <property type="entry name" value="Aminomethyltransferase beta-barrel domain"/>
    <property type="match status" value="1"/>
</dbReference>
<dbReference type="Gene3D" id="3.30.70.1400">
    <property type="entry name" value="Aminomethyltransferase beta-barrel domains"/>
    <property type="match status" value="1"/>
</dbReference>
<feature type="domain" description="Aminomethyltransferase C-terminal" evidence="4">
    <location>
        <begin position="704"/>
        <end position="780"/>
    </location>
</feature>
<proteinExistence type="inferred from homology"/>
<reference evidence="7" key="1">
    <citation type="journal article" date="2019" name="Int. J. Syst. Evol. Microbiol.">
        <title>The Global Catalogue of Microorganisms (GCM) 10K type strain sequencing project: providing services to taxonomists for standard genome sequencing and annotation.</title>
        <authorList>
            <consortium name="The Broad Institute Genomics Platform"/>
            <consortium name="The Broad Institute Genome Sequencing Center for Infectious Disease"/>
            <person name="Wu L."/>
            <person name="Ma J."/>
        </authorList>
    </citation>
    <scope>NUCLEOTIDE SEQUENCE [LARGE SCALE GENOMIC DNA]</scope>
    <source>
        <strain evidence="7">CGMCC 4.7643</strain>
    </source>
</reference>
<evidence type="ECO:0000256" key="1">
    <source>
        <dbReference type="ARBA" id="ARBA00008609"/>
    </source>
</evidence>
<organism evidence="6 7">
    <name type="scientific">Amycolatopsis samaneae</name>
    <dbReference type="NCBI Taxonomy" id="664691"/>
    <lineage>
        <taxon>Bacteria</taxon>
        <taxon>Bacillati</taxon>
        <taxon>Actinomycetota</taxon>
        <taxon>Actinomycetes</taxon>
        <taxon>Pseudonocardiales</taxon>
        <taxon>Pseudonocardiaceae</taxon>
        <taxon>Amycolatopsis</taxon>
    </lineage>
</organism>
<protein>
    <submittedName>
        <fullName evidence="6">FAD-dependent oxidoreductase</fullName>
    </submittedName>
</protein>
<dbReference type="InterPro" id="IPR027266">
    <property type="entry name" value="TrmE/GcvT-like"/>
</dbReference>
<feature type="domain" description="GCVT N-terminal" evidence="3">
    <location>
        <begin position="406"/>
        <end position="685"/>
    </location>
</feature>
<dbReference type="SUPFAM" id="SSF54373">
    <property type="entry name" value="FAD-linked reductases, C-terminal domain"/>
    <property type="match status" value="1"/>
</dbReference>
<feature type="domain" description="FAD dependent oxidoreductase central" evidence="5">
    <location>
        <begin position="349"/>
        <end position="404"/>
    </location>
</feature>
<dbReference type="InterPro" id="IPR013977">
    <property type="entry name" value="GcvT_C"/>
</dbReference>
<evidence type="ECO:0000259" key="5">
    <source>
        <dbReference type="Pfam" id="PF16350"/>
    </source>
</evidence>
<comment type="similarity">
    <text evidence="1">Belongs to the GcvT family.</text>
</comment>
<dbReference type="InterPro" id="IPR036188">
    <property type="entry name" value="FAD/NAD-bd_sf"/>
</dbReference>
<dbReference type="Gene3D" id="3.30.1360.120">
    <property type="entry name" value="Probable tRNA modification gtpase trme, domain 1"/>
    <property type="match status" value="1"/>
</dbReference>
<dbReference type="InterPro" id="IPR032503">
    <property type="entry name" value="FAO_M"/>
</dbReference>
<accession>A0ABW5GNB2</accession>
<dbReference type="Pfam" id="PF01571">
    <property type="entry name" value="GCV_T"/>
    <property type="match status" value="1"/>
</dbReference>
<dbReference type="SUPFAM" id="SSF103025">
    <property type="entry name" value="Folate-binding domain"/>
    <property type="match status" value="1"/>
</dbReference>
<comment type="caution">
    <text evidence="6">The sequence shown here is derived from an EMBL/GenBank/DDBJ whole genome shotgun (WGS) entry which is preliminary data.</text>
</comment>
<dbReference type="Pfam" id="PF16350">
    <property type="entry name" value="FAO_M"/>
    <property type="match status" value="1"/>
</dbReference>
<dbReference type="Gene3D" id="3.30.9.10">
    <property type="entry name" value="D-Amino Acid Oxidase, subunit A, domain 2"/>
    <property type="match status" value="1"/>
</dbReference>
<dbReference type="PANTHER" id="PTHR43757:SF2">
    <property type="entry name" value="AMINOMETHYLTRANSFERASE, MITOCHONDRIAL"/>
    <property type="match status" value="1"/>
</dbReference>
<evidence type="ECO:0000259" key="4">
    <source>
        <dbReference type="Pfam" id="PF08669"/>
    </source>
</evidence>
<evidence type="ECO:0000259" key="3">
    <source>
        <dbReference type="Pfam" id="PF01571"/>
    </source>
</evidence>
<sequence length="788" mass="84150">MAARPRVVVVGAGIVGCALADELTERGWTDVTVLERGELSGAPVPPAPGLVFRTHRHKTMTEFARYTAEKYHGLTLDGRRCFRDVGGLEVATTPARWADLRRRHGWATSWGVPGTLLDADACAALHPLLDAGKVLGGFHTPGDGLADSRRAAEVQARRATGRGARFLGGHRVTGVERSGGRVTAVVTGGGRFRADVVVSCAGLWGPLLGDLVGLTVPLVPMARQYARTTPLAALSGAAPPILRHQDAGLSFRTHGNRLGVGAHGHQPPLSGLTFTPDDFGPSWAAAAELLPPLRGAEVAEGVNVLVPFTPDGLPLLGEHPDLDGFWVAEAVEVAHSAGVARALAEWLVDGQPRTDVHACDLARFEPVQLAPEYVHARSRQSFAEVYDIIHPAQPGDGPRPLRTSPFHERQAELGAHFREADGWARPQWYAGNADLPEVGKIPDRNEWAARYWSPIGGAEALVARERVALFDLTPSKRLEVTGPGALPFLQAMTTNQLDRPPGTITYTLLLGEDGGVRGDLTVARLAADRFHAGVNGPLDLAWLRGHLPGDGTVQIHETTPGTCCVGLWGPLAKRVLQPLSTLDFAHHVMGRHEARFTYVGGVPVLAMRQSSVGGPGWELHTGADLGRRLWDALWEAGAPHGIIAAGREAFTSMRVERGYRTWGTDMTTEHDPYEAGLGFAVRADKGYFLGRDALEGRSAATVTRRLTRLLVGDPHAVVLGDEPVYAGGRPAGYVTSAAYGYTTGENLAYAWLPVAHTKPGTPVEIEYFAERVPAVVVAEPSDGPAGRG</sequence>
<dbReference type="InterPro" id="IPR028896">
    <property type="entry name" value="GcvT/YgfZ/DmdA"/>
</dbReference>
<evidence type="ECO:0000313" key="6">
    <source>
        <dbReference type="EMBL" id="MFD2462278.1"/>
    </source>
</evidence>
<feature type="domain" description="FAD dependent oxidoreductase" evidence="2">
    <location>
        <begin position="6"/>
        <end position="346"/>
    </location>
</feature>
<dbReference type="Pfam" id="PF01266">
    <property type="entry name" value="DAO"/>
    <property type="match status" value="1"/>
</dbReference>
<dbReference type="RefSeq" id="WP_345401170.1">
    <property type="nucleotide sequence ID" value="NZ_BAABHG010000012.1"/>
</dbReference>
<dbReference type="EMBL" id="JBHUKU010000015">
    <property type="protein sequence ID" value="MFD2462278.1"/>
    <property type="molecule type" value="Genomic_DNA"/>
</dbReference>
<evidence type="ECO:0000313" key="7">
    <source>
        <dbReference type="Proteomes" id="UP001597419"/>
    </source>
</evidence>
<dbReference type="PROSITE" id="PS51257">
    <property type="entry name" value="PROKAR_LIPOPROTEIN"/>
    <property type="match status" value="1"/>
</dbReference>
<dbReference type="InterPro" id="IPR029043">
    <property type="entry name" value="GcvT/YgfZ_C"/>
</dbReference>